<keyword evidence="1" id="KW-0472">Membrane</keyword>
<comment type="caution">
    <text evidence="2">The sequence shown here is derived from an EMBL/GenBank/DDBJ whole genome shotgun (WGS) entry which is preliminary data.</text>
</comment>
<protein>
    <submittedName>
        <fullName evidence="2">Bile acid:sodium symporter</fullName>
    </submittedName>
</protein>
<dbReference type="InterPro" id="IPR038770">
    <property type="entry name" value="Na+/solute_symporter_sf"/>
</dbReference>
<dbReference type="Pfam" id="PF13593">
    <property type="entry name" value="SBF_like"/>
    <property type="match status" value="1"/>
</dbReference>
<keyword evidence="3" id="KW-1185">Reference proteome</keyword>
<dbReference type="EMBL" id="JADEYS010000004">
    <property type="protein sequence ID" value="MBE9396631.1"/>
    <property type="molecule type" value="Genomic_DNA"/>
</dbReference>
<dbReference type="InterPro" id="IPR016833">
    <property type="entry name" value="Put_Na-Bile_cotransptr"/>
</dbReference>
<feature type="transmembrane region" description="Helical" evidence="1">
    <location>
        <begin position="59"/>
        <end position="85"/>
    </location>
</feature>
<feature type="transmembrane region" description="Helical" evidence="1">
    <location>
        <begin position="91"/>
        <end position="111"/>
    </location>
</feature>
<dbReference type="AlphaFoldDB" id="A0A8J7K9D7"/>
<dbReference type="Proteomes" id="UP000640333">
    <property type="component" value="Unassembled WGS sequence"/>
</dbReference>
<evidence type="ECO:0000313" key="3">
    <source>
        <dbReference type="Proteomes" id="UP000640333"/>
    </source>
</evidence>
<dbReference type="PANTHER" id="PTHR18640">
    <property type="entry name" value="SOLUTE CARRIER FAMILY 10 MEMBER 7"/>
    <property type="match status" value="1"/>
</dbReference>
<keyword evidence="1" id="KW-1133">Transmembrane helix</keyword>
<sequence>MKSSFLPGGLVLAFLVAWLLPEAGVQLKDWGLIPWMVVTIFIVNGYQTNLSELPRSKSFVVAMSVTAVIALLISPFIGLGVASVLGMGAGFTLGLVVKATVPPTLSTCIVMTQLAGGYGAWALIMTLALNIVGIFTIPFMLDLTLDGIGDIVIDPLPLLQKLVMLVLLPFLAGLGLRRIATLDPKHLVLQYLPSTCVILTVWMALSDSSEIFQSLDLITLASIGFAALSVHLILLALCWGVSKLLKLEWKAAIAVILTGSQKTLPVAVSVLTALNLPMGEALLVCVLFHFLVLFGDALLVPYLKRPLNEQA</sequence>
<feature type="transmembrane region" description="Helical" evidence="1">
    <location>
        <begin position="118"/>
        <end position="138"/>
    </location>
</feature>
<proteinExistence type="predicted"/>
<organism evidence="2 3">
    <name type="scientific">Pontibacterium sinense</name>
    <dbReference type="NCBI Taxonomy" id="2781979"/>
    <lineage>
        <taxon>Bacteria</taxon>
        <taxon>Pseudomonadati</taxon>
        <taxon>Pseudomonadota</taxon>
        <taxon>Gammaproteobacteria</taxon>
        <taxon>Oceanospirillales</taxon>
        <taxon>Oceanospirillaceae</taxon>
        <taxon>Pontibacterium</taxon>
    </lineage>
</organism>
<gene>
    <name evidence="2" type="ORF">IOQ59_05075</name>
</gene>
<evidence type="ECO:0000313" key="2">
    <source>
        <dbReference type="EMBL" id="MBE9396631.1"/>
    </source>
</evidence>
<dbReference type="Gene3D" id="1.20.1530.20">
    <property type="match status" value="1"/>
</dbReference>
<feature type="transmembrane region" description="Helical" evidence="1">
    <location>
        <begin position="217"/>
        <end position="239"/>
    </location>
</feature>
<accession>A0A8J7K9D7</accession>
<feature type="transmembrane region" description="Helical" evidence="1">
    <location>
        <begin position="281"/>
        <end position="303"/>
    </location>
</feature>
<feature type="transmembrane region" description="Helical" evidence="1">
    <location>
        <begin position="31"/>
        <end position="47"/>
    </location>
</feature>
<feature type="transmembrane region" description="Helical" evidence="1">
    <location>
        <begin position="158"/>
        <end position="176"/>
    </location>
</feature>
<keyword evidence="1" id="KW-0812">Transmembrane</keyword>
<dbReference type="PANTHER" id="PTHR18640:SF10">
    <property type="entry name" value="SODIUM_METABOLITE COTRANSPORTER BASS4, CHLOROPLASTIC-RELATED"/>
    <property type="match status" value="1"/>
</dbReference>
<feature type="transmembrane region" description="Helical" evidence="1">
    <location>
        <begin position="188"/>
        <end position="205"/>
    </location>
</feature>
<reference evidence="2" key="1">
    <citation type="submission" date="2020-10" db="EMBL/GenBank/DDBJ databases">
        <title>Bacterium isolated from coastal waters sediment.</title>
        <authorList>
            <person name="Chen R.-J."/>
            <person name="Lu D.-C."/>
            <person name="Zhu K.-L."/>
            <person name="Du Z.-J."/>
        </authorList>
    </citation>
    <scope>NUCLEOTIDE SEQUENCE</scope>
    <source>
        <strain evidence="2">N1Y112</strain>
    </source>
</reference>
<name>A0A8J7K9D7_9GAMM</name>
<dbReference type="RefSeq" id="WP_193952189.1">
    <property type="nucleotide sequence ID" value="NZ_JADEYS010000004.1"/>
</dbReference>
<evidence type="ECO:0000256" key="1">
    <source>
        <dbReference type="SAM" id="Phobius"/>
    </source>
</evidence>
<feature type="transmembrane region" description="Helical" evidence="1">
    <location>
        <begin position="251"/>
        <end position="275"/>
    </location>
</feature>